<evidence type="ECO:0000313" key="5">
    <source>
        <dbReference type="EMBL" id="RPA86180.1"/>
    </source>
</evidence>
<dbReference type="STRING" id="1160509.A0A3N4IPR0"/>
<dbReference type="PANTHER" id="PTHR31571">
    <property type="entry name" value="ALTERED INHERITANCE OF MITOCHONDRIA PROTEIN 6"/>
    <property type="match status" value="1"/>
</dbReference>
<dbReference type="AlphaFoldDB" id="A0A3N4IPR0"/>
<keyword evidence="4" id="KW-0472">Membrane</keyword>
<evidence type="ECO:0000256" key="1">
    <source>
        <dbReference type="ARBA" id="ARBA00008858"/>
    </source>
</evidence>
<dbReference type="EMBL" id="ML119650">
    <property type="protein sequence ID" value="RPA86180.1"/>
    <property type="molecule type" value="Genomic_DNA"/>
</dbReference>
<dbReference type="GO" id="GO:0008081">
    <property type="term" value="F:phosphoric diester hydrolase activity"/>
    <property type="evidence" value="ECO:0007669"/>
    <property type="project" value="InterPro"/>
</dbReference>
<comment type="similarity">
    <text evidence="1">Belongs to the AIM6 family.</text>
</comment>
<dbReference type="Proteomes" id="UP000275078">
    <property type="component" value="Unassembled WGS sequence"/>
</dbReference>
<evidence type="ECO:0000256" key="2">
    <source>
        <dbReference type="ARBA" id="ARBA00014286"/>
    </source>
</evidence>
<name>A0A3N4IPR0_ASCIM</name>
<dbReference type="PANTHER" id="PTHR31571:SF1">
    <property type="entry name" value="ALTERED INHERITANCE OF MITOCHONDRIA PROTEIN 6"/>
    <property type="match status" value="1"/>
</dbReference>
<feature type="region of interest" description="Disordered" evidence="3">
    <location>
        <begin position="26"/>
        <end position="47"/>
    </location>
</feature>
<dbReference type="InterPro" id="IPR017946">
    <property type="entry name" value="PLC-like_Pdiesterase_TIM-brl"/>
</dbReference>
<protein>
    <recommendedName>
        <fullName evidence="2">Altered inheritance of mitochondria protein 6</fullName>
    </recommendedName>
</protein>
<keyword evidence="6" id="KW-1185">Reference proteome</keyword>
<reference evidence="5 6" key="1">
    <citation type="journal article" date="2018" name="Nat. Ecol. Evol.">
        <title>Pezizomycetes genomes reveal the molecular basis of ectomycorrhizal truffle lifestyle.</title>
        <authorList>
            <person name="Murat C."/>
            <person name="Payen T."/>
            <person name="Noel B."/>
            <person name="Kuo A."/>
            <person name="Morin E."/>
            <person name="Chen J."/>
            <person name="Kohler A."/>
            <person name="Krizsan K."/>
            <person name="Balestrini R."/>
            <person name="Da Silva C."/>
            <person name="Montanini B."/>
            <person name="Hainaut M."/>
            <person name="Levati E."/>
            <person name="Barry K.W."/>
            <person name="Belfiori B."/>
            <person name="Cichocki N."/>
            <person name="Clum A."/>
            <person name="Dockter R.B."/>
            <person name="Fauchery L."/>
            <person name="Guy J."/>
            <person name="Iotti M."/>
            <person name="Le Tacon F."/>
            <person name="Lindquist E.A."/>
            <person name="Lipzen A."/>
            <person name="Malagnac F."/>
            <person name="Mello A."/>
            <person name="Molinier V."/>
            <person name="Miyauchi S."/>
            <person name="Poulain J."/>
            <person name="Riccioni C."/>
            <person name="Rubini A."/>
            <person name="Sitrit Y."/>
            <person name="Splivallo R."/>
            <person name="Traeger S."/>
            <person name="Wang M."/>
            <person name="Zifcakova L."/>
            <person name="Wipf D."/>
            <person name="Zambonelli A."/>
            <person name="Paolocci F."/>
            <person name="Nowrousian M."/>
            <person name="Ottonello S."/>
            <person name="Baldrian P."/>
            <person name="Spatafora J.W."/>
            <person name="Henrissat B."/>
            <person name="Nagy L.G."/>
            <person name="Aury J.M."/>
            <person name="Wincker P."/>
            <person name="Grigoriev I.V."/>
            <person name="Bonfante P."/>
            <person name="Martin F.M."/>
        </authorList>
    </citation>
    <scope>NUCLEOTIDE SEQUENCE [LARGE SCALE GENOMIC DNA]</scope>
    <source>
        <strain evidence="5 6">RN42</strain>
    </source>
</reference>
<evidence type="ECO:0000256" key="3">
    <source>
        <dbReference type="SAM" id="MobiDB-lite"/>
    </source>
</evidence>
<organism evidence="5 6">
    <name type="scientific">Ascobolus immersus RN42</name>
    <dbReference type="NCBI Taxonomy" id="1160509"/>
    <lineage>
        <taxon>Eukaryota</taxon>
        <taxon>Fungi</taxon>
        <taxon>Dikarya</taxon>
        <taxon>Ascomycota</taxon>
        <taxon>Pezizomycotina</taxon>
        <taxon>Pezizomycetes</taxon>
        <taxon>Pezizales</taxon>
        <taxon>Ascobolaceae</taxon>
        <taxon>Ascobolus</taxon>
    </lineage>
</organism>
<accession>A0A3N4IPR0</accession>
<sequence length="393" mass="45510">MATIALETKAQLSPSTDHLLAEHRGASTYEPPSYDSDDSGVSTQSSRRRRTQLVWDLEENSKRPWGARRLWNSVWVRLWLFLAAVVTLVICYYAAETALLNYSARAGNSDLEFLLERWQEPTQDWYPRDFTLDVLPKPIHSHNDYWRRVPLYLGIKYGCVSTEADVWLINDELYVGHDRSSLTRNRTFTSLYVNPLTEILKIMNPDTEFANNTNNGVFDTDPNQTLYFFIDLKTAGVPTYYKILEQLKPLLDANRLTTFENGKIHYRPVSVILTGNSPFDEVIKNKTFRYYFHDAPITELASGKYDNTTSLFANGDFQKVVGGKSYPYTFKEGYLKKDERKRLKEQVEEAHRRGIAVRYWNVPFWPIGWRNGIWKEVVKGGVDLLSVDDIKVC</sequence>
<proteinExistence type="inferred from homology"/>
<keyword evidence="4" id="KW-0812">Transmembrane</keyword>
<dbReference type="OrthoDB" id="4153866at2759"/>
<keyword evidence="4" id="KW-1133">Transmembrane helix</keyword>
<gene>
    <name evidence="5" type="ORF">BJ508DRAFT_147350</name>
</gene>
<evidence type="ECO:0000313" key="6">
    <source>
        <dbReference type="Proteomes" id="UP000275078"/>
    </source>
</evidence>
<dbReference type="SUPFAM" id="SSF51695">
    <property type="entry name" value="PLC-like phosphodiesterases"/>
    <property type="match status" value="1"/>
</dbReference>
<dbReference type="InterPro" id="IPR051236">
    <property type="entry name" value="HAT_RTT109-like"/>
</dbReference>
<evidence type="ECO:0000256" key="4">
    <source>
        <dbReference type="SAM" id="Phobius"/>
    </source>
</evidence>
<dbReference type="GO" id="GO:0006629">
    <property type="term" value="P:lipid metabolic process"/>
    <property type="evidence" value="ECO:0007669"/>
    <property type="project" value="InterPro"/>
</dbReference>
<feature type="transmembrane region" description="Helical" evidence="4">
    <location>
        <begin position="74"/>
        <end position="95"/>
    </location>
</feature>